<organism evidence="1 2">
    <name type="scientific">Robertkochia marina</name>
    <dbReference type="NCBI Taxonomy" id="1227945"/>
    <lineage>
        <taxon>Bacteria</taxon>
        <taxon>Pseudomonadati</taxon>
        <taxon>Bacteroidota</taxon>
        <taxon>Flavobacteriia</taxon>
        <taxon>Flavobacteriales</taxon>
        <taxon>Flavobacteriaceae</taxon>
        <taxon>Robertkochia</taxon>
    </lineage>
</organism>
<accession>A0A4S3LY02</accession>
<sequence length="651" mass="75022">MPKQLFRPDGTKIERTSKFQPNITMWNRVEGRPRTQNFERALRGEFRDALWALSKQWQTGEFQGEDAGSVILAKVHMKTTELNKFKSGDQSLTYSKQVPLEVQVETQEIPFEQGSEEISLDLRLLMGRQWLKLLKKENLNLKNEYLKKYGFVIPKPENESHARKCAHIEVWQSLSAVGNVKKESNLEDPSTEFRAEGKLRNCMDGYRLYKYLYENSLHHAYDGIEGETTVLDNQTKDELDVLGDKFVDWFQKLFYQPTNKNNSSWRPSYLEYQFECSAPEGDGEKVLMADEYYHGHLDWYNLDVHESLTRLQDIEEERTVLSPENSFTLSFIPAPVTFAGMPNSRYWAMEDWRTNLGAIKPNTTDINQLMVLDFALNYANDWFLLPYTLPVGSIANVAGLMVTNVFGENVWINAAGSGRDEDWQRWSMFHLNTRGSMNVPSDLSLVLLPAASKSLEGRPLEEVFLMRDEVSNMVWGIETKIPLATGKSKRGKEAALELRAKLQQFVSEDSIDINTGLSENEAKIRYQIVNSVPEQWIPFIPVHKDNDKREIQLQRAAMPRILEGMNTSIPPKKIEPRTSLLRNGLDGDSREAYFIHEEEVPRAGIRIIKSFQRTRWTNGKVFNWIGYKKEVGRGEGYSGLAFDQIVEKKDK</sequence>
<evidence type="ECO:0000313" key="1">
    <source>
        <dbReference type="EMBL" id="THD66448.1"/>
    </source>
</evidence>
<protein>
    <submittedName>
        <fullName evidence="1">Uncharacterized protein</fullName>
    </submittedName>
</protein>
<dbReference type="OrthoDB" id="9763471at2"/>
<dbReference type="Proteomes" id="UP000305939">
    <property type="component" value="Unassembled WGS sequence"/>
</dbReference>
<proteinExistence type="predicted"/>
<reference evidence="1 2" key="1">
    <citation type="submission" date="2019-04" db="EMBL/GenBank/DDBJ databases">
        <title>Draft genome sequence of Robertkochia marina CC-AMO-30D.</title>
        <authorList>
            <person name="Hameed A."/>
            <person name="Lin S.-Y."/>
            <person name="Shahina M."/>
            <person name="Lai W.-A."/>
            <person name="Young C.-C."/>
        </authorList>
    </citation>
    <scope>NUCLEOTIDE SEQUENCE [LARGE SCALE GENOMIC DNA]</scope>
    <source>
        <strain evidence="1 2">CC-AMO-30D</strain>
    </source>
</reference>
<dbReference type="AlphaFoldDB" id="A0A4S3LY02"/>
<dbReference type="EMBL" id="SSMC01000003">
    <property type="protein sequence ID" value="THD66448.1"/>
    <property type="molecule type" value="Genomic_DNA"/>
</dbReference>
<keyword evidence="2" id="KW-1185">Reference proteome</keyword>
<gene>
    <name evidence="1" type="ORF">E7Z59_11620</name>
</gene>
<evidence type="ECO:0000313" key="2">
    <source>
        <dbReference type="Proteomes" id="UP000305939"/>
    </source>
</evidence>
<comment type="caution">
    <text evidence="1">The sequence shown here is derived from an EMBL/GenBank/DDBJ whole genome shotgun (WGS) entry which is preliminary data.</text>
</comment>
<name>A0A4S3LY02_9FLAO</name>
<dbReference type="RefSeq" id="WP_136336519.1">
    <property type="nucleotide sequence ID" value="NZ_QXMP01000006.1"/>
</dbReference>